<dbReference type="RefSeq" id="WP_306847027.1">
    <property type="nucleotide sequence ID" value="NZ_JAUSSK010000001.1"/>
</dbReference>
<feature type="domain" description="Peptidoglycan binding-like" evidence="2">
    <location>
        <begin position="398"/>
        <end position="457"/>
    </location>
</feature>
<dbReference type="InterPro" id="IPR002477">
    <property type="entry name" value="Peptidoglycan-bd-like"/>
</dbReference>
<dbReference type="Proteomes" id="UP001237737">
    <property type="component" value="Unassembled WGS sequence"/>
</dbReference>
<reference evidence="3 4" key="1">
    <citation type="submission" date="2023-07" db="EMBL/GenBank/DDBJ databases">
        <title>Sorghum-associated microbial communities from plants grown in Nebraska, USA.</title>
        <authorList>
            <person name="Schachtman D."/>
        </authorList>
    </citation>
    <scope>NUCLEOTIDE SEQUENCE [LARGE SCALE GENOMIC DNA]</scope>
    <source>
        <strain evidence="3 4">CC60</strain>
    </source>
</reference>
<dbReference type="SUPFAM" id="SSF47090">
    <property type="entry name" value="PGBD-like"/>
    <property type="match status" value="2"/>
</dbReference>
<keyword evidence="4" id="KW-1185">Reference proteome</keyword>
<accession>A0ABT9SVM0</accession>
<proteinExistence type="predicted"/>
<evidence type="ECO:0000313" key="3">
    <source>
        <dbReference type="EMBL" id="MDQ0008378.1"/>
    </source>
</evidence>
<feature type="region of interest" description="Disordered" evidence="1">
    <location>
        <begin position="613"/>
        <end position="649"/>
    </location>
</feature>
<sequence length="753" mass="82141">MGQLKALTYFVVGVGSEGNFVGRDVSNRLSFAGKYRDGKIYPVENSGLTIGTLQKDLGQDNRETANAMVIAYQRWAAEHSGASLTDVQRRKIVDDLSRNGRTINKQGNRPLDPHVKNGLDTFLMSDGGKDFVHQRDMAQVDRIYNEALSDLALTQAYQQASSTERIEMAAIVAKGFNQNERIAGKVLLAMEDGGHSVATIQSLDDLMSRSDKAFSASMRHGRDIALGAAAVYTRLQQISPDNPLHAAWQEVLKDPLIKPTATGDDPTRPDLAAHYTTIKNLFLEPRNAIDFIDALERGGEHSKGSPTAIGDHRATSGFFASGSDFVQWNADGRAIAYIGGQWSQLSRDDISRTVHDDRSVDLAVQRNGNLEPLLHVGPTTVGRIHGSEDRTLRQGMHGDDVRALQTDLARLGFTDARGRAVHPDGDFGPTTQTAIQAFQRDHELSADGIAGPATLAAVRHAVETELRSIGQPDAPYLQNEQPDDAMAVYQSLAPEAKSATPLMPTIDQAPPEWSTDALQAATVAHPNAERIRALQENLNTLGVADMKGDPLVVHGTYDAPTQTAVARFQSMHDMPVTGLPDEATLRNVQAQAFVADLQQVVTPSVSRGVPAFGATREAEHEEPDRELETTSRSQGHDRADPRHPDSPHHELYNELQRSIPEASEDRLLQFTAACHENQITAGNLSSVHLNEETLTLTMLGTGPLTSPAQVDLSAPPPQPEQAIEKIQQFDRQQSQMLQAFQEQNMQLGQGMSR</sequence>
<dbReference type="EMBL" id="JAUSSK010000001">
    <property type="protein sequence ID" value="MDQ0008378.1"/>
    <property type="molecule type" value="Genomic_DNA"/>
</dbReference>
<name>A0ABT9SVM0_9GAMM</name>
<dbReference type="InterPro" id="IPR036365">
    <property type="entry name" value="PGBD-like_sf"/>
</dbReference>
<feature type="compositionally biased region" description="Basic and acidic residues" evidence="1">
    <location>
        <begin position="616"/>
        <end position="649"/>
    </location>
</feature>
<protein>
    <submittedName>
        <fullName evidence="3">Peptidoglycan hydrolase-like protein with peptidoglycan-binding domain</fullName>
    </submittedName>
</protein>
<feature type="domain" description="Peptidoglycan binding-like" evidence="2">
    <location>
        <begin position="528"/>
        <end position="586"/>
    </location>
</feature>
<evidence type="ECO:0000313" key="4">
    <source>
        <dbReference type="Proteomes" id="UP001237737"/>
    </source>
</evidence>
<gene>
    <name evidence="3" type="ORF">J2T07_000537</name>
</gene>
<organism evidence="3 4">
    <name type="scientific">Luteibacter jiangsuensis</name>
    <dbReference type="NCBI Taxonomy" id="637577"/>
    <lineage>
        <taxon>Bacteria</taxon>
        <taxon>Pseudomonadati</taxon>
        <taxon>Pseudomonadota</taxon>
        <taxon>Gammaproteobacteria</taxon>
        <taxon>Lysobacterales</taxon>
        <taxon>Rhodanobacteraceae</taxon>
        <taxon>Luteibacter</taxon>
    </lineage>
</organism>
<comment type="caution">
    <text evidence="3">The sequence shown here is derived from an EMBL/GenBank/DDBJ whole genome shotgun (WGS) entry which is preliminary data.</text>
</comment>
<evidence type="ECO:0000256" key="1">
    <source>
        <dbReference type="SAM" id="MobiDB-lite"/>
    </source>
</evidence>
<dbReference type="Pfam" id="PF01471">
    <property type="entry name" value="PG_binding_1"/>
    <property type="match status" value="2"/>
</dbReference>
<dbReference type="InterPro" id="IPR036366">
    <property type="entry name" value="PGBDSf"/>
</dbReference>
<evidence type="ECO:0000259" key="2">
    <source>
        <dbReference type="Pfam" id="PF01471"/>
    </source>
</evidence>
<dbReference type="Gene3D" id="1.10.101.10">
    <property type="entry name" value="PGBD-like superfamily/PGBD"/>
    <property type="match status" value="2"/>
</dbReference>